<reference evidence="1 2" key="1">
    <citation type="submission" date="2022-10" db="EMBL/GenBank/DDBJ databases">
        <title>Luteolibacter arcticus strain CCTCC AB 2014275, whole genome shotgun sequencing project.</title>
        <authorList>
            <person name="Zhao G."/>
            <person name="Shen L."/>
        </authorList>
    </citation>
    <scope>NUCLEOTIDE SEQUENCE [LARGE SCALE GENOMIC DNA]</scope>
    <source>
        <strain evidence="1 2">CCTCC AB 2014275</strain>
    </source>
</reference>
<dbReference type="SUPFAM" id="SSF56784">
    <property type="entry name" value="HAD-like"/>
    <property type="match status" value="1"/>
</dbReference>
<dbReference type="InterPro" id="IPR036412">
    <property type="entry name" value="HAD-like_sf"/>
</dbReference>
<protein>
    <submittedName>
        <fullName evidence="1">HAD hydrolase-like protein</fullName>
    </submittedName>
</protein>
<dbReference type="Pfam" id="PF13419">
    <property type="entry name" value="HAD_2"/>
    <property type="match status" value="1"/>
</dbReference>
<dbReference type="SFLD" id="SFLDG01129">
    <property type="entry name" value="C1.5:_HAD__Beta-PGM__Phosphata"/>
    <property type="match status" value="1"/>
</dbReference>
<dbReference type="Gene3D" id="1.10.150.240">
    <property type="entry name" value="Putative phosphatase, domain 2"/>
    <property type="match status" value="1"/>
</dbReference>
<sequence>MAYRTIIFDFDGTLADTLEETRRIYNLMAPDYSLRQISEEELPELRSFSLLALLDHLGIPKRRVPTLLSRGTSMMRSNIARLPLIPGIGAIIPELRSRAKSFGVLTSNAEENVDLFLKAHGLREHFDFISSTSRLTGKSGHLRAIRKTFSLHAEEMLYVGDEIRDIKASKKAGIAMAAVTWGFNSAESLRAEAPEHIISTPAELLGLVPSL</sequence>
<dbReference type="InterPro" id="IPR050155">
    <property type="entry name" value="HAD-like_hydrolase_sf"/>
</dbReference>
<dbReference type="PANTHER" id="PTHR43434">
    <property type="entry name" value="PHOSPHOGLYCOLATE PHOSPHATASE"/>
    <property type="match status" value="1"/>
</dbReference>
<proteinExistence type="predicted"/>
<dbReference type="RefSeq" id="WP_264490152.1">
    <property type="nucleotide sequence ID" value="NZ_JAPDDT010000020.1"/>
</dbReference>
<dbReference type="PANTHER" id="PTHR43434:SF13">
    <property type="entry name" value="PHOSPHOGLYCOLATE PHOSPHATASE"/>
    <property type="match status" value="1"/>
</dbReference>
<dbReference type="Proteomes" id="UP001320876">
    <property type="component" value="Unassembled WGS sequence"/>
</dbReference>
<dbReference type="InterPro" id="IPR041492">
    <property type="entry name" value="HAD_2"/>
</dbReference>
<comment type="caution">
    <text evidence="1">The sequence shown here is derived from an EMBL/GenBank/DDBJ whole genome shotgun (WGS) entry which is preliminary data.</text>
</comment>
<accession>A0ABT3GRB6</accession>
<dbReference type="InterPro" id="IPR023198">
    <property type="entry name" value="PGP-like_dom2"/>
</dbReference>
<evidence type="ECO:0000313" key="1">
    <source>
        <dbReference type="EMBL" id="MCW1926045.1"/>
    </source>
</evidence>
<organism evidence="1 2">
    <name type="scientific">Luteolibacter arcticus</name>
    <dbReference type="NCBI Taxonomy" id="1581411"/>
    <lineage>
        <taxon>Bacteria</taxon>
        <taxon>Pseudomonadati</taxon>
        <taxon>Verrucomicrobiota</taxon>
        <taxon>Verrucomicrobiia</taxon>
        <taxon>Verrucomicrobiales</taxon>
        <taxon>Verrucomicrobiaceae</taxon>
        <taxon>Luteolibacter</taxon>
    </lineage>
</organism>
<dbReference type="InterPro" id="IPR023214">
    <property type="entry name" value="HAD_sf"/>
</dbReference>
<dbReference type="Gene3D" id="3.40.50.1000">
    <property type="entry name" value="HAD superfamily/HAD-like"/>
    <property type="match status" value="1"/>
</dbReference>
<name>A0ABT3GRB6_9BACT</name>
<dbReference type="SFLD" id="SFLDS00003">
    <property type="entry name" value="Haloacid_Dehalogenase"/>
    <property type="match status" value="1"/>
</dbReference>
<gene>
    <name evidence="1" type="ORF">OKA05_26030</name>
</gene>
<evidence type="ECO:0000313" key="2">
    <source>
        <dbReference type="Proteomes" id="UP001320876"/>
    </source>
</evidence>
<dbReference type="EMBL" id="JAPDDT010000020">
    <property type="protein sequence ID" value="MCW1926045.1"/>
    <property type="molecule type" value="Genomic_DNA"/>
</dbReference>
<keyword evidence="2" id="KW-1185">Reference proteome</keyword>